<evidence type="ECO:0000313" key="1">
    <source>
        <dbReference type="EMBL" id="PQJ80575.1"/>
    </source>
</evidence>
<dbReference type="RefSeq" id="WP_105017178.1">
    <property type="nucleotide sequence ID" value="NZ_MSCN01000001.1"/>
</dbReference>
<proteinExistence type="predicted"/>
<organism evidence="1 2">
    <name type="scientific">Polaribacter porphyrae</name>
    <dbReference type="NCBI Taxonomy" id="1137780"/>
    <lineage>
        <taxon>Bacteria</taxon>
        <taxon>Pseudomonadati</taxon>
        <taxon>Bacteroidota</taxon>
        <taxon>Flavobacteriia</taxon>
        <taxon>Flavobacteriales</taxon>
        <taxon>Flavobacteriaceae</taxon>
    </lineage>
</organism>
<protein>
    <submittedName>
        <fullName evidence="1">Uncharacterized protein</fullName>
    </submittedName>
</protein>
<evidence type="ECO:0000313" key="2">
    <source>
        <dbReference type="Proteomes" id="UP000238882"/>
    </source>
</evidence>
<reference evidence="1 2" key="1">
    <citation type="submission" date="2016-12" db="EMBL/GenBank/DDBJ databases">
        <title>Trade-off between light-utilization and light-protection in marine flavobacteria.</title>
        <authorList>
            <person name="Kumagai Y."/>
            <person name="Yoshizawa S."/>
            <person name="Kogure K."/>
            <person name="Iwasaki W."/>
        </authorList>
    </citation>
    <scope>NUCLEOTIDE SEQUENCE [LARGE SCALE GENOMIC DNA]</scope>
    <source>
        <strain evidence="1 2">NBRC 108759</strain>
    </source>
</reference>
<name>A0A2S7WSK4_9FLAO</name>
<dbReference type="AlphaFoldDB" id="A0A2S7WSK4"/>
<dbReference type="EMBL" id="MSCN01000001">
    <property type="protein sequence ID" value="PQJ80575.1"/>
    <property type="molecule type" value="Genomic_DNA"/>
</dbReference>
<accession>A0A2S7WSK4</accession>
<keyword evidence="2" id="KW-1185">Reference proteome</keyword>
<gene>
    <name evidence="1" type="ORF">BTO18_15935</name>
</gene>
<dbReference type="Proteomes" id="UP000238882">
    <property type="component" value="Unassembled WGS sequence"/>
</dbReference>
<comment type="caution">
    <text evidence="1">The sequence shown here is derived from an EMBL/GenBank/DDBJ whole genome shotgun (WGS) entry which is preliminary data.</text>
</comment>
<sequence length="298" mass="33667">MTSKYLKNKYLSIFILLVFLSLKVQTQSNNFKSDRTKFAAINVGLNGLFGGVGSLINKKDNKTNFKTFLNGFYKGAIGGAVTHIGLSMSHLIDSQKNIAYAWPARFVNSMGSSIIQNAADGDRMFERLHFNLFISRLEYYPYQKKFSARLFTSSLYGIAVVGSGNRFDLGKSLKSGVLFFESDGRFENSLGSGRATGQVSSVGMRSDITGDAFYDIFAEEIAHIQQYDRKVVGNSFVSKLDSKWKNNSRFYKKMSKYIYFDLNGPLFWMAYKIADSGKCNYFEQEAVNYSNRRINPCN</sequence>